<organism evidence="8 9">
    <name type="scientific">Pichia kluyveri</name>
    <name type="common">Yeast</name>
    <dbReference type="NCBI Taxonomy" id="36015"/>
    <lineage>
        <taxon>Eukaryota</taxon>
        <taxon>Fungi</taxon>
        <taxon>Dikarya</taxon>
        <taxon>Ascomycota</taxon>
        <taxon>Saccharomycotina</taxon>
        <taxon>Pichiomycetes</taxon>
        <taxon>Pichiales</taxon>
        <taxon>Pichiaceae</taxon>
        <taxon>Pichia</taxon>
    </lineage>
</organism>
<keyword evidence="9" id="KW-1185">Reference proteome</keyword>
<evidence type="ECO:0000313" key="8">
    <source>
        <dbReference type="EMBL" id="GMM46327.1"/>
    </source>
</evidence>
<feature type="transmembrane region" description="Helical" evidence="6">
    <location>
        <begin position="394"/>
        <end position="421"/>
    </location>
</feature>
<dbReference type="InterPro" id="IPR036259">
    <property type="entry name" value="MFS_trans_sf"/>
</dbReference>
<dbReference type="SUPFAM" id="SSF103473">
    <property type="entry name" value="MFS general substrate transporter"/>
    <property type="match status" value="1"/>
</dbReference>
<dbReference type="EMBL" id="BTGB01000003">
    <property type="protein sequence ID" value="GMM46327.1"/>
    <property type="molecule type" value="Genomic_DNA"/>
</dbReference>
<feature type="transmembrane region" description="Helical" evidence="6">
    <location>
        <begin position="289"/>
        <end position="308"/>
    </location>
</feature>
<sequence length="637" mass="71106">MSTVDRNSNEINSLHSVDTEIGSFNSNNAVEYNNREQEEGEIEETPLQQTKSQINNLIKSFTREQDSNEKEDNEKLQRLLTQNSQGIAKLKSNLEIDGYGSMGPLEQPIDLEKTTTDFKMDPKTDFHENDPWKYPIDLDTQMRLVVFTDNDKQDPRNWSNMKKWSLTLLLGTVCFDVALGSAIVTGDIEGPMKTFGVSQEVVILTVTLFVLGFGFGPLLFAPLSEEFGRRIVYIVTLFLAVIFIIPCAVAKNIGTLLVCRLIDGLAFSAPMCLIGGNLADMFQGADRGVAMSVFSAAPFLGPVVGPLIGGYIGDNVGWRWLYWVLLIFSGVVYAFVVVFLPETSHSQILKVRAKKLRKLTNDDTYRSLTELKTRTLSETAKETLARPMILLSELIVFLITIYMSVIYGLLYMFFFAFPVIFMEGKGWSASKTGLMFIPIAAGVLLSTAIAPLFNKQYNRLSAKYIEKGELPPAELRLIPMMIGCWFIPIGLFSFGWSSYPTISWAGPCFSGFACGFGFNCLYNPANNYIVDSYQHYAASALAAKTFVRSIWGACVPLFTIQMYHRLGYEWASSLMAFISLACCAIPFLFYKFGANIRERSKYAYSPTSTKNSVTEEPETGNASFHSDNTEKAKSETS</sequence>
<accession>A0AAV5R5R9</accession>
<feature type="transmembrane region" description="Helical" evidence="6">
    <location>
        <begin position="320"/>
        <end position="340"/>
    </location>
</feature>
<feature type="transmembrane region" description="Helical" evidence="6">
    <location>
        <begin position="433"/>
        <end position="454"/>
    </location>
</feature>
<dbReference type="Pfam" id="PF07690">
    <property type="entry name" value="MFS_1"/>
    <property type="match status" value="1"/>
</dbReference>
<dbReference type="FunFam" id="1.20.1250.20:FF:000011">
    <property type="entry name" value="MFS multidrug transporter, putative"/>
    <property type="match status" value="1"/>
</dbReference>
<dbReference type="Gene3D" id="1.20.1250.20">
    <property type="entry name" value="MFS general substrate transporter like domains"/>
    <property type="match status" value="1"/>
</dbReference>
<comment type="subcellular location">
    <subcellularLocation>
        <location evidence="1">Membrane</location>
        <topology evidence="1">Multi-pass membrane protein</topology>
    </subcellularLocation>
</comment>
<dbReference type="AlphaFoldDB" id="A0AAV5R5R9"/>
<dbReference type="PANTHER" id="PTHR23502:SF48">
    <property type="entry name" value="MULTIDRUG TRANSPORTER, PUTATIVE (AFU_ORTHOLOGUE AFUA_5G02700)-RELATED"/>
    <property type="match status" value="1"/>
</dbReference>
<evidence type="ECO:0000256" key="4">
    <source>
        <dbReference type="ARBA" id="ARBA00023136"/>
    </source>
</evidence>
<keyword evidence="3 6" id="KW-1133">Transmembrane helix</keyword>
<evidence type="ECO:0000313" key="9">
    <source>
        <dbReference type="Proteomes" id="UP001378960"/>
    </source>
</evidence>
<dbReference type="GO" id="GO:0005886">
    <property type="term" value="C:plasma membrane"/>
    <property type="evidence" value="ECO:0007669"/>
    <property type="project" value="TreeGrafter"/>
</dbReference>
<evidence type="ECO:0000259" key="7">
    <source>
        <dbReference type="PROSITE" id="PS50850"/>
    </source>
</evidence>
<gene>
    <name evidence="8" type="ORF">DAPK24_029020</name>
</gene>
<name>A0AAV5R5R9_PICKL</name>
<feature type="transmembrane region" description="Helical" evidence="6">
    <location>
        <begin position="166"/>
        <end position="186"/>
    </location>
</feature>
<feature type="domain" description="Major facilitator superfamily (MFS) profile" evidence="7">
    <location>
        <begin position="166"/>
        <end position="599"/>
    </location>
</feature>
<dbReference type="CDD" id="cd17323">
    <property type="entry name" value="MFS_Tpo1_MDR_like"/>
    <property type="match status" value="1"/>
</dbReference>
<feature type="transmembrane region" description="Helical" evidence="6">
    <location>
        <begin position="546"/>
        <end position="564"/>
    </location>
</feature>
<dbReference type="Proteomes" id="UP001378960">
    <property type="component" value="Unassembled WGS sequence"/>
</dbReference>
<feature type="transmembrane region" description="Helical" evidence="6">
    <location>
        <begin position="502"/>
        <end position="525"/>
    </location>
</feature>
<proteinExistence type="predicted"/>
<feature type="region of interest" description="Disordered" evidence="5">
    <location>
        <begin position="604"/>
        <end position="637"/>
    </location>
</feature>
<protein>
    <submittedName>
        <fullName evidence="8">Flr1 protein</fullName>
    </submittedName>
</protein>
<evidence type="ECO:0000256" key="5">
    <source>
        <dbReference type="SAM" id="MobiDB-lite"/>
    </source>
</evidence>
<keyword evidence="4 6" id="KW-0472">Membrane</keyword>
<dbReference type="PANTHER" id="PTHR23502">
    <property type="entry name" value="MAJOR FACILITATOR SUPERFAMILY"/>
    <property type="match status" value="1"/>
</dbReference>
<feature type="region of interest" description="Disordered" evidence="5">
    <location>
        <begin position="1"/>
        <end position="26"/>
    </location>
</feature>
<dbReference type="InterPro" id="IPR011701">
    <property type="entry name" value="MFS"/>
</dbReference>
<feature type="transmembrane region" description="Helical" evidence="6">
    <location>
        <begin position="201"/>
        <end position="220"/>
    </location>
</feature>
<dbReference type="PROSITE" id="PS50850">
    <property type="entry name" value="MFS"/>
    <property type="match status" value="1"/>
</dbReference>
<evidence type="ECO:0000256" key="6">
    <source>
        <dbReference type="SAM" id="Phobius"/>
    </source>
</evidence>
<keyword evidence="2 6" id="KW-0812">Transmembrane</keyword>
<evidence type="ECO:0000256" key="1">
    <source>
        <dbReference type="ARBA" id="ARBA00004141"/>
    </source>
</evidence>
<feature type="transmembrane region" description="Helical" evidence="6">
    <location>
        <begin position="232"/>
        <end position="253"/>
    </location>
</feature>
<feature type="compositionally biased region" description="Basic and acidic residues" evidence="5">
    <location>
        <begin position="627"/>
        <end position="637"/>
    </location>
</feature>
<evidence type="ECO:0000256" key="2">
    <source>
        <dbReference type="ARBA" id="ARBA00022692"/>
    </source>
</evidence>
<comment type="caution">
    <text evidence="8">The sequence shown here is derived from an EMBL/GenBank/DDBJ whole genome shotgun (WGS) entry which is preliminary data.</text>
</comment>
<feature type="transmembrane region" description="Helical" evidence="6">
    <location>
        <begin position="475"/>
        <end position="496"/>
    </location>
</feature>
<feature type="compositionally biased region" description="Polar residues" evidence="5">
    <location>
        <begin position="605"/>
        <end position="626"/>
    </location>
</feature>
<dbReference type="GO" id="GO:0022857">
    <property type="term" value="F:transmembrane transporter activity"/>
    <property type="evidence" value="ECO:0007669"/>
    <property type="project" value="InterPro"/>
</dbReference>
<feature type="transmembrane region" description="Helical" evidence="6">
    <location>
        <begin position="570"/>
        <end position="590"/>
    </location>
</feature>
<dbReference type="InterPro" id="IPR020846">
    <property type="entry name" value="MFS_dom"/>
</dbReference>
<reference evidence="8 9" key="1">
    <citation type="journal article" date="2023" name="Elife">
        <title>Identification of key yeast species and microbe-microbe interactions impacting larval growth of Drosophila in the wild.</title>
        <authorList>
            <person name="Mure A."/>
            <person name="Sugiura Y."/>
            <person name="Maeda R."/>
            <person name="Honda K."/>
            <person name="Sakurai N."/>
            <person name="Takahashi Y."/>
            <person name="Watada M."/>
            <person name="Katoh T."/>
            <person name="Gotoh A."/>
            <person name="Gotoh Y."/>
            <person name="Taniguchi I."/>
            <person name="Nakamura K."/>
            <person name="Hayashi T."/>
            <person name="Katayama T."/>
            <person name="Uemura T."/>
            <person name="Hattori Y."/>
        </authorList>
    </citation>
    <scope>NUCLEOTIDE SEQUENCE [LARGE SCALE GENOMIC DNA]</scope>
    <source>
        <strain evidence="8 9">PK-24</strain>
    </source>
</reference>
<evidence type="ECO:0000256" key="3">
    <source>
        <dbReference type="ARBA" id="ARBA00022989"/>
    </source>
</evidence>